<keyword evidence="4 10" id="KW-0067">ATP-binding</keyword>
<dbReference type="SUPFAM" id="SSF90123">
    <property type="entry name" value="ABC transporter transmembrane region"/>
    <property type="match status" value="1"/>
</dbReference>
<reference evidence="10 11" key="1">
    <citation type="submission" date="2019-08" db="EMBL/GenBank/DDBJ databases">
        <title>In-depth cultivation of the pig gut microbiome towards novel bacterial diversity and tailored functional studies.</title>
        <authorList>
            <person name="Wylensek D."/>
            <person name="Hitch T.C.A."/>
            <person name="Clavel T."/>
        </authorList>
    </citation>
    <scope>NUCLEOTIDE SEQUENCE [LARGE SCALE GENOMIC DNA]</scope>
    <source>
        <strain evidence="10 11">WCA-380-WT-2B</strain>
    </source>
</reference>
<gene>
    <name evidence="10" type="ORF">FYJ26_09730</name>
</gene>
<keyword evidence="3" id="KW-0547">Nucleotide-binding</keyword>
<dbReference type="PANTHER" id="PTHR24221">
    <property type="entry name" value="ATP-BINDING CASSETTE SUB-FAMILY B"/>
    <property type="match status" value="1"/>
</dbReference>
<evidence type="ECO:0000259" key="8">
    <source>
        <dbReference type="PROSITE" id="PS50893"/>
    </source>
</evidence>
<accession>A0A6N7VXS9</accession>
<dbReference type="InterPro" id="IPR003593">
    <property type="entry name" value="AAA+_ATPase"/>
</dbReference>
<dbReference type="InterPro" id="IPR027417">
    <property type="entry name" value="P-loop_NTPase"/>
</dbReference>
<evidence type="ECO:0000313" key="11">
    <source>
        <dbReference type="Proteomes" id="UP000441925"/>
    </source>
</evidence>
<dbReference type="GO" id="GO:0140359">
    <property type="term" value="F:ABC-type transporter activity"/>
    <property type="evidence" value="ECO:0007669"/>
    <property type="project" value="InterPro"/>
</dbReference>
<feature type="transmembrane region" description="Helical" evidence="7">
    <location>
        <begin position="258"/>
        <end position="280"/>
    </location>
</feature>
<dbReference type="InterPro" id="IPR011527">
    <property type="entry name" value="ABC1_TM_dom"/>
</dbReference>
<dbReference type="RefSeq" id="WP_154541943.1">
    <property type="nucleotide sequence ID" value="NZ_VULQ01000017.1"/>
</dbReference>
<dbReference type="GO" id="GO:0034040">
    <property type="term" value="F:ATPase-coupled lipid transmembrane transporter activity"/>
    <property type="evidence" value="ECO:0007669"/>
    <property type="project" value="TreeGrafter"/>
</dbReference>
<dbReference type="PROSITE" id="PS50929">
    <property type="entry name" value="ABC_TM1F"/>
    <property type="match status" value="1"/>
</dbReference>
<feature type="transmembrane region" description="Helical" evidence="7">
    <location>
        <begin position="235"/>
        <end position="252"/>
    </location>
</feature>
<dbReference type="EMBL" id="VULQ01000017">
    <property type="protein sequence ID" value="MSS78657.1"/>
    <property type="molecule type" value="Genomic_DNA"/>
</dbReference>
<dbReference type="PROSITE" id="PS50893">
    <property type="entry name" value="ABC_TRANSPORTER_2"/>
    <property type="match status" value="1"/>
</dbReference>
<evidence type="ECO:0000256" key="6">
    <source>
        <dbReference type="ARBA" id="ARBA00023136"/>
    </source>
</evidence>
<dbReference type="Gene3D" id="3.40.50.300">
    <property type="entry name" value="P-loop containing nucleotide triphosphate hydrolases"/>
    <property type="match status" value="1"/>
</dbReference>
<feature type="domain" description="ABC transmembrane type-1" evidence="9">
    <location>
        <begin position="10"/>
        <end position="277"/>
    </location>
</feature>
<dbReference type="GO" id="GO:0016887">
    <property type="term" value="F:ATP hydrolysis activity"/>
    <property type="evidence" value="ECO:0007669"/>
    <property type="project" value="InterPro"/>
</dbReference>
<feature type="transmembrane region" description="Helical" evidence="7">
    <location>
        <begin position="41"/>
        <end position="62"/>
    </location>
</feature>
<evidence type="ECO:0000259" key="9">
    <source>
        <dbReference type="PROSITE" id="PS50929"/>
    </source>
</evidence>
<feature type="transmembrane region" description="Helical" evidence="7">
    <location>
        <begin position="119"/>
        <end position="137"/>
    </location>
</feature>
<comment type="subcellular location">
    <subcellularLocation>
        <location evidence="1">Cell membrane</location>
        <topology evidence="1">Multi-pass membrane protein</topology>
    </subcellularLocation>
</comment>
<dbReference type="GO" id="GO:0005886">
    <property type="term" value="C:plasma membrane"/>
    <property type="evidence" value="ECO:0007669"/>
    <property type="project" value="UniProtKB-SubCell"/>
</dbReference>
<evidence type="ECO:0000256" key="4">
    <source>
        <dbReference type="ARBA" id="ARBA00022840"/>
    </source>
</evidence>
<dbReference type="PANTHER" id="PTHR24221:SF654">
    <property type="entry name" value="ATP-BINDING CASSETTE SUB-FAMILY B MEMBER 6"/>
    <property type="match status" value="1"/>
</dbReference>
<evidence type="ECO:0000313" key="10">
    <source>
        <dbReference type="EMBL" id="MSS78657.1"/>
    </source>
</evidence>
<dbReference type="Proteomes" id="UP000441925">
    <property type="component" value="Unassembled WGS sequence"/>
</dbReference>
<sequence>MKKNYKKFILIIAILIILQSITMLLVPILLSIWQVKALNKYQFTIILITLLLSVIVNLSLIYKREKFAKDYNVLNFMNLFSKFIDLDYKVLVKEGSTNIIERIIMCVNSWYSYMTGDNVRIFSSIITILLILLMVLFTNFYVFLILLLTVLINVYSYRHINKVLKHRSKYMQETSSKGWQNVLSIIKNPDFIKSQSSFTKLKNLVKKPVLDVYSSISDLNIYAQSTSNLIDSFNNIVKILIMVFILFISSDSNIKSNILFFTIITPLFFGSLSTITSINLSKVDFNTSNDFISFLDNNKENKEGIKIDKIDKIKIKLNSIKINADVNIDYNINENIKKGDIVWIKGKSGKGKSTIAKSLIGIFEPENIYLNGIDINKINKNDLRNLISYIPQEASIFNTSLLNNLLIDDPSKIKFTDNFLLRSILKYKSLDQEISDNASNISGGEKQKIALARALQDNSNVLILDEVTSNIDKKSSNDILESIIKLSNDKIIFIISHDNLDNKFYNRIIEI</sequence>
<dbReference type="SUPFAM" id="SSF52540">
    <property type="entry name" value="P-loop containing nucleoside triphosphate hydrolases"/>
    <property type="match status" value="1"/>
</dbReference>
<evidence type="ECO:0000256" key="5">
    <source>
        <dbReference type="ARBA" id="ARBA00022989"/>
    </source>
</evidence>
<dbReference type="AlphaFoldDB" id="A0A6N7VXS9"/>
<keyword evidence="11" id="KW-1185">Reference proteome</keyword>
<keyword evidence="5 7" id="KW-1133">Transmembrane helix</keyword>
<dbReference type="InterPro" id="IPR036640">
    <property type="entry name" value="ABC1_TM_sf"/>
</dbReference>
<keyword evidence="6 7" id="KW-0472">Membrane</keyword>
<name>A0A6N7VXS9_9FIRM</name>
<organism evidence="10 11">
    <name type="scientific">Anaerococcus porci</name>
    <dbReference type="NCBI Taxonomy" id="2652269"/>
    <lineage>
        <taxon>Bacteria</taxon>
        <taxon>Bacillati</taxon>
        <taxon>Bacillota</taxon>
        <taxon>Tissierellia</taxon>
        <taxon>Tissierellales</taxon>
        <taxon>Peptoniphilaceae</taxon>
        <taxon>Anaerococcus</taxon>
    </lineage>
</organism>
<protein>
    <submittedName>
        <fullName evidence="10">ABC transporter ATP-binding protein</fullName>
    </submittedName>
</protein>
<evidence type="ECO:0000256" key="3">
    <source>
        <dbReference type="ARBA" id="ARBA00022741"/>
    </source>
</evidence>
<evidence type="ECO:0000256" key="1">
    <source>
        <dbReference type="ARBA" id="ARBA00004651"/>
    </source>
</evidence>
<evidence type="ECO:0000256" key="2">
    <source>
        <dbReference type="ARBA" id="ARBA00022692"/>
    </source>
</evidence>
<dbReference type="GO" id="GO:0005524">
    <property type="term" value="F:ATP binding"/>
    <property type="evidence" value="ECO:0007669"/>
    <property type="project" value="UniProtKB-KW"/>
</dbReference>
<evidence type="ECO:0000256" key="7">
    <source>
        <dbReference type="SAM" id="Phobius"/>
    </source>
</evidence>
<feature type="transmembrane region" description="Helical" evidence="7">
    <location>
        <begin position="9"/>
        <end position="35"/>
    </location>
</feature>
<keyword evidence="2 7" id="KW-0812">Transmembrane</keyword>
<proteinExistence type="predicted"/>
<dbReference type="Pfam" id="PF00005">
    <property type="entry name" value="ABC_tran"/>
    <property type="match status" value="1"/>
</dbReference>
<dbReference type="PROSITE" id="PS00211">
    <property type="entry name" value="ABC_TRANSPORTER_1"/>
    <property type="match status" value="1"/>
</dbReference>
<dbReference type="InterPro" id="IPR003439">
    <property type="entry name" value="ABC_transporter-like_ATP-bd"/>
</dbReference>
<comment type="caution">
    <text evidence="10">The sequence shown here is derived from an EMBL/GenBank/DDBJ whole genome shotgun (WGS) entry which is preliminary data.</text>
</comment>
<feature type="transmembrane region" description="Helical" evidence="7">
    <location>
        <begin position="143"/>
        <end position="160"/>
    </location>
</feature>
<dbReference type="Gene3D" id="1.20.1560.10">
    <property type="entry name" value="ABC transporter type 1, transmembrane domain"/>
    <property type="match status" value="1"/>
</dbReference>
<dbReference type="SMART" id="SM00382">
    <property type="entry name" value="AAA"/>
    <property type="match status" value="1"/>
</dbReference>
<dbReference type="InterPro" id="IPR017871">
    <property type="entry name" value="ABC_transporter-like_CS"/>
</dbReference>
<dbReference type="InterPro" id="IPR039421">
    <property type="entry name" value="Type_1_exporter"/>
</dbReference>
<feature type="domain" description="ABC transporter" evidence="8">
    <location>
        <begin position="305"/>
        <end position="509"/>
    </location>
</feature>
<dbReference type="CDD" id="cd03228">
    <property type="entry name" value="ABCC_MRP_Like"/>
    <property type="match status" value="1"/>
</dbReference>